<dbReference type="PANTHER" id="PTHR35526:SF3">
    <property type="entry name" value="ANTI-SIGMA-F FACTOR RSBW"/>
    <property type="match status" value="1"/>
</dbReference>
<accession>A0A101R412</accession>
<dbReference type="Proteomes" id="UP000053271">
    <property type="component" value="Unassembled WGS sequence"/>
</dbReference>
<name>A0A101R412_9ACTN</name>
<dbReference type="InterPro" id="IPR050267">
    <property type="entry name" value="Anti-sigma-factor_SerPK"/>
</dbReference>
<evidence type="ECO:0000313" key="4">
    <source>
        <dbReference type="Proteomes" id="UP000053271"/>
    </source>
</evidence>
<protein>
    <submittedName>
        <fullName evidence="3">Anti-sigma regulatory factor</fullName>
    </submittedName>
</protein>
<organism evidence="3 4">
    <name type="scientific">Streptomyces longwoodensis</name>
    <dbReference type="NCBI Taxonomy" id="68231"/>
    <lineage>
        <taxon>Bacteria</taxon>
        <taxon>Bacillati</taxon>
        <taxon>Actinomycetota</taxon>
        <taxon>Actinomycetes</taxon>
        <taxon>Kitasatosporales</taxon>
        <taxon>Streptomycetaceae</taxon>
        <taxon>Streptomyces</taxon>
    </lineage>
</organism>
<dbReference type="InterPro" id="IPR036890">
    <property type="entry name" value="HATPase_C_sf"/>
</dbReference>
<evidence type="ECO:0000259" key="2">
    <source>
        <dbReference type="SMART" id="SM00387"/>
    </source>
</evidence>
<dbReference type="SMART" id="SM00387">
    <property type="entry name" value="HATPase_c"/>
    <property type="match status" value="1"/>
</dbReference>
<proteinExistence type="predicted"/>
<sequence>MKDYGTAVATAETVEVTTSSDVVNARQVVRTLAQRGGLPLVHQTKLVTAASELGRNMLIYGGGGVVRAALVADSGRSGVYVEFRDQGPGIPDIETAMQDGWTSGSGLGLGLSGAKRLVDEFDIATGEGGTTVRIVKWGR</sequence>
<keyword evidence="1" id="KW-0723">Serine/threonine-protein kinase</keyword>
<dbReference type="PANTHER" id="PTHR35526">
    <property type="entry name" value="ANTI-SIGMA-F FACTOR RSBW-RELATED"/>
    <property type="match status" value="1"/>
</dbReference>
<evidence type="ECO:0000256" key="1">
    <source>
        <dbReference type="ARBA" id="ARBA00022527"/>
    </source>
</evidence>
<reference evidence="3 4" key="1">
    <citation type="submission" date="2015-10" db="EMBL/GenBank/DDBJ databases">
        <title>Draft genome sequence of Streptomyces longwoodensis DSM 41677, type strain for the species Streptomyces longwoodensis.</title>
        <authorList>
            <person name="Ruckert C."/>
            <person name="Winkler A."/>
            <person name="Kalinowski J."/>
            <person name="Kampfer P."/>
            <person name="Glaeser S."/>
        </authorList>
    </citation>
    <scope>NUCLEOTIDE SEQUENCE [LARGE SCALE GENOMIC DNA]</scope>
    <source>
        <strain evidence="3 4">DSM 41677</strain>
    </source>
</reference>
<dbReference type="GO" id="GO:0004674">
    <property type="term" value="F:protein serine/threonine kinase activity"/>
    <property type="evidence" value="ECO:0007669"/>
    <property type="project" value="UniProtKB-KW"/>
</dbReference>
<dbReference type="EMBL" id="LMWS01000004">
    <property type="protein sequence ID" value="KUN41272.1"/>
    <property type="molecule type" value="Genomic_DNA"/>
</dbReference>
<comment type="caution">
    <text evidence="3">The sequence shown here is derived from an EMBL/GenBank/DDBJ whole genome shotgun (WGS) entry which is preliminary data.</text>
</comment>
<dbReference type="RefSeq" id="WP_067228230.1">
    <property type="nucleotide sequence ID" value="NZ_JBEXMK010000040.1"/>
</dbReference>
<dbReference type="Pfam" id="PF13581">
    <property type="entry name" value="HATPase_c_2"/>
    <property type="match status" value="1"/>
</dbReference>
<keyword evidence="1" id="KW-0808">Transferase</keyword>
<keyword evidence="1" id="KW-0418">Kinase</keyword>
<dbReference type="SUPFAM" id="SSF55874">
    <property type="entry name" value="ATPase domain of HSP90 chaperone/DNA topoisomerase II/histidine kinase"/>
    <property type="match status" value="1"/>
</dbReference>
<dbReference type="InterPro" id="IPR003594">
    <property type="entry name" value="HATPase_dom"/>
</dbReference>
<feature type="domain" description="Histidine kinase/HSP90-like ATPase" evidence="2">
    <location>
        <begin position="41"/>
        <end position="139"/>
    </location>
</feature>
<keyword evidence="4" id="KW-1185">Reference proteome</keyword>
<dbReference type="STRING" id="68231.AQJ30_02940"/>
<evidence type="ECO:0000313" key="3">
    <source>
        <dbReference type="EMBL" id="KUN41272.1"/>
    </source>
</evidence>
<dbReference type="AlphaFoldDB" id="A0A101R412"/>
<dbReference type="Gene3D" id="3.30.565.10">
    <property type="entry name" value="Histidine kinase-like ATPase, C-terminal domain"/>
    <property type="match status" value="1"/>
</dbReference>
<gene>
    <name evidence="3" type="ORF">AQJ30_02940</name>
</gene>
<dbReference type="GeneID" id="91423581"/>